<sequence>MSFPPFYFPRGAFTSVPASQSASALHAPPGFSPMANPNLQPQHPLSSSGHQFPFGEQRHQEDFSHMGMAASSPPTMQQPQIPPATEPVVKKKRGRPRKDVPDHKTDLGLSPMPSSDKSKDSCSMSDPNAPKRARGRPPGTGRKQRLANLSEWMNSSAGLAFAPHVISVEAGEDIVGKVLAFSQQRPRALCIMSGTGTVASVTLCESGSSVPTRFLQGPFEMLSLGGSYLVNEEGGPKSRTGGISVSLSSSNGFVIGGGVGTLTAATLVQVVACSFVYGSAKAKVMKQENGSKEDNNTQKNDDVETPDSESLPPEAAAEAAAEAVQTPQDFSSPGWSGSGGGKRSIDSRDDNHLTDIDLTRG</sequence>
<evidence type="ECO:0000256" key="8">
    <source>
        <dbReference type="SAM" id="MobiDB-lite"/>
    </source>
</evidence>
<name>A0A6D2JFN5_9BRAS</name>
<comment type="domain">
    <text evidence="7">The PPC domain mediates interactions between AHL proteins.</text>
</comment>
<feature type="compositionally biased region" description="Low complexity" evidence="8">
    <location>
        <begin position="314"/>
        <end position="323"/>
    </location>
</feature>
<dbReference type="Proteomes" id="UP000467841">
    <property type="component" value="Unassembled WGS sequence"/>
</dbReference>
<comment type="caution">
    <text evidence="10">The sequence shown here is derived from an EMBL/GenBank/DDBJ whole genome shotgun (WGS) entry which is preliminary data.</text>
</comment>
<evidence type="ECO:0000313" key="10">
    <source>
        <dbReference type="EMBL" id="CAA7040369.1"/>
    </source>
</evidence>
<dbReference type="PANTHER" id="PTHR31500">
    <property type="entry name" value="AT-HOOK MOTIF NUCLEAR-LOCALIZED PROTEIN 9"/>
    <property type="match status" value="1"/>
</dbReference>
<evidence type="ECO:0000256" key="5">
    <source>
        <dbReference type="ARBA" id="ARBA00023163"/>
    </source>
</evidence>
<feature type="compositionally biased region" description="Basic and acidic residues" evidence="8">
    <location>
        <begin position="343"/>
        <end position="361"/>
    </location>
</feature>
<reference evidence="10" key="1">
    <citation type="submission" date="2020-01" db="EMBL/GenBank/DDBJ databases">
        <authorList>
            <person name="Mishra B."/>
        </authorList>
    </citation>
    <scope>NUCLEOTIDE SEQUENCE [LARGE SCALE GENOMIC DNA]</scope>
</reference>
<keyword evidence="5 7" id="KW-0804">Transcription</keyword>
<feature type="region of interest" description="Disordered" evidence="8">
    <location>
        <begin position="17"/>
        <end position="143"/>
    </location>
</feature>
<dbReference type="GO" id="GO:0003680">
    <property type="term" value="F:minor groove of adenine-thymine-rich DNA binding"/>
    <property type="evidence" value="ECO:0007669"/>
    <property type="project" value="UniProtKB-UniRule"/>
</dbReference>
<keyword evidence="6 7" id="KW-0539">Nucleus</keyword>
<dbReference type="GO" id="GO:0005634">
    <property type="term" value="C:nucleus"/>
    <property type="evidence" value="ECO:0007669"/>
    <property type="project" value="UniProtKB-SubCell"/>
</dbReference>
<dbReference type="SUPFAM" id="SSF117856">
    <property type="entry name" value="AF0104/ALDC/Ptd012-like"/>
    <property type="match status" value="1"/>
</dbReference>
<feature type="compositionally biased region" description="Basic and acidic residues" evidence="8">
    <location>
        <begin position="97"/>
        <end position="106"/>
    </location>
</feature>
<evidence type="ECO:0000256" key="7">
    <source>
        <dbReference type="RuleBase" id="RU367031"/>
    </source>
</evidence>
<feature type="domain" description="PPC" evidence="9">
    <location>
        <begin position="155"/>
        <end position="297"/>
    </location>
</feature>
<dbReference type="Gene3D" id="3.30.1330.80">
    <property type="entry name" value="Hypothetical protein, similar to alpha- acetolactate decarboxylase, domain 2"/>
    <property type="match status" value="1"/>
</dbReference>
<feature type="compositionally biased region" description="Basic and acidic residues" evidence="8">
    <location>
        <begin position="285"/>
        <end position="302"/>
    </location>
</feature>
<dbReference type="EMBL" id="CACVBM020001228">
    <property type="protein sequence ID" value="CAA7040369.1"/>
    <property type="molecule type" value="Genomic_DNA"/>
</dbReference>
<feature type="region of interest" description="Disordered" evidence="8">
    <location>
        <begin position="285"/>
        <end position="361"/>
    </location>
</feature>
<evidence type="ECO:0000313" key="11">
    <source>
        <dbReference type="Proteomes" id="UP000467841"/>
    </source>
</evidence>
<keyword evidence="11" id="KW-1185">Reference proteome</keyword>
<protein>
    <recommendedName>
        <fullName evidence="7">AT-hook motif nuclear-localized protein</fullName>
    </recommendedName>
</protein>
<feature type="compositionally biased region" description="Polar residues" evidence="8">
    <location>
        <begin position="35"/>
        <end position="50"/>
    </location>
</feature>
<dbReference type="PANTHER" id="PTHR31500:SF94">
    <property type="entry name" value="AT-HOOK MOTIF NUCLEAR-LOCALIZED PROTEIN"/>
    <property type="match status" value="1"/>
</dbReference>
<dbReference type="Pfam" id="PF03479">
    <property type="entry name" value="PCC"/>
    <property type="match status" value="1"/>
</dbReference>
<dbReference type="InterPro" id="IPR017956">
    <property type="entry name" value="AT_hook_DNA-bd_motif"/>
</dbReference>
<evidence type="ECO:0000256" key="1">
    <source>
        <dbReference type="ARBA" id="ARBA00003687"/>
    </source>
</evidence>
<evidence type="ECO:0000259" key="9">
    <source>
        <dbReference type="PROSITE" id="PS51742"/>
    </source>
</evidence>
<gene>
    <name evidence="10" type="ORF">MERR_LOCUS27604</name>
</gene>
<evidence type="ECO:0000256" key="4">
    <source>
        <dbReference type="ARBA" id="ARBA00023125"/>
    </source>
</evidence>
<dbReference type="CDD" id="cd11378">
    <property type="entry name" value="DUF296"/>
    <property type="match status" value="1"/>
</dbReference>
<keyword evidence="4 7" id="KW-0238">DNA-binding</keyword>
<dbReference type="InterPro" id="IPR039605">
    <property type="entry name" value="AHL"/>
</dbReference>
<dbReference type="InterPro" id="IPR005175">
    <property type="entry name" value="PPC_dom"/>
</dbReference>
<evidence type="ECO:0000256" key="3">
    <source>
        <dbReference type="ARBA" id="ARBA00023015"/>
    </source>
</evidence>
<proteinExistence type="predicted"/>
<feature type="compositionally biased region" description="Low complexity" evidence="8">
    <location>
        <begin position="110"/>
        <end position="127"/>
    </location>
</feature>
<dbReference type="AlphaFoldDB" id="A0A6D2JFN5"/>
<dbReference type="PROSITE" id="PS51742">
    <property type="entry name" value="PPC"/>
    <property type="match status" value="1"/>
</dbReference>
<comment type="function">
    <text evidence="1 7">Transcription factor that specifically binds AT-rich DNA sequences related to the nuclear matrix attachment regions (MARs).</text>
</comment>
<evidence type="ECO:0000256" key="6">
    <source>
        <dbReference type="ARBA" id="ARBA00023242"/>
    </source>
</evidence>
<keyword evidence="3 7" id="KW-0805">Transcription regulation</keyword>
<evidence type="ECO:0000256" key="2">
    <source>
        <dbReference type="ARBA" id="ARBA00004123"/>
    </source>
</evidence>
<comment type="subcellular location">
    <subcellularLocation>
        <location evidence="2 7">Nucleus</location>
    </subcellularLocation>
</comment>
<dbReference type="PRINTS" id="PR00929">
    <property type="entry name" value="ATHOOK"/>
</dbReference>
<accession>A0A6D2JFN5</accession>
<organism evidence="10 11">
    <name type="scientific">Microthlaspi erraticum</name>
    <dbReference type="NCBI Taxonomy" id="1685480"/>
    <lineage>
        <taxon>Eukaryota</taxon>
        <taxon>Viridiplantae</taxon>
        <taxon>Streptophyta</taxon>
        <taxon>Embryophyta</taxon>
        <taxon>Tracheophyta</taxon>
        <taxon>Spermatophyta</taxon>
        <taxon>Magnoliopsida</taxon>
        <taxon>eudicotyledons</taxon>
        <taxon>Gunneridae</taxon>
        <taxon>Pentapetalae</taxon>
        <taxon>rosids</taxon>
        <taxon>malvids</taxon>
        <taxon>Brassicales</taxon>
        <taxon>Brassicaceae</taxon>
        <taxon>Coluteocarpeae</taxon>
        <taxon>Microthlaspi</taxon>
    </lineage>
</organism>
<dbReference type="OrthoDB" id="1101183at2759"/>